<evidence type="ECO:0000313" key="2">
    <source>
        <dbReference type="Proteomes" id="UP001162060"/>
    </source>
</evidence>
<name>A0AAV1UF61_9STRA</name>
<protein>
    <submittedName>
        <fullName evidence="1">Uncharacterized protein</fullName>
    </submittedName>
</protein>
<evidence type="ECO:0000313" key="1">
    <source>
        <dbReference type="EMBL" id="CAK7933035.1"/>
    </source>
</evidence>
<organism evidence="1 2">
    <name type="scientific">Peronospora matthiolae</name>
    <dbReference type="NCBI Taxonomy" id="2874970"/>
    <lineage>
        <taxon>Eukaryota</taxon>
        <taxon>Sar</taxon>
        <taxon>Stramenopiles</taxon>
        <taxon>Oomycota</taxon>
        <taxon>Peronosporomycetes</taxon>
        <taxon>Peronosporales</taxon>
        <taxon>Peronosporaceae</taxon>
        <taxon>Peronospora</taxon>
    </lineage>
</organism>
<comment type="caution">
    <text evidence="1">The sequence shown here is derived from an EMBL/GenBank/DDBJ whole genome shotgun (WGS) entry which is preliminary data.</text>
</comment>
<dbReference type="EMBL" id="CAKLBY020000193">
    <property type="protein sequence ID" value="CAK7933035.1"/>
    <property type="molecule type" value="Genomic_DNA"/>
</dbReference>
<gene>
    <name evidence="1" type="ORF">PM001_LOCUS18185</name>
</gene>
<sequence>MPLRQFRAPSIHTAAPHEARDLASQGCCKSLVSMDTMDASLKLDVALLDNSLVKPRPPHSVPMYS</sequence>
<dbReference type="AlphaFoldDB" id="A0AAV1UF61"/>
<reference evidence="1" key="1">
    <citation type="submission" date="2024-01" db="EMBL/GenBank/DDBJ databases">
        <authorList>
            <person name="Webb A."/>
        </authorList>
    </citation>
    <scope>NUCLEOTIDE SEQUENCE</scope>
    <source>
        <strain evidence="1">Pm1</strain>
    </source>
</reference>
<proteinExistence type="predicted"/>
<accession>A0AAV1UF61</accession>
<dbReference type="Proteomes" id="UP001162060">
    <property type="component" value="Unassembled WGS sequence"/>
</dbReference>